<accession>A0AAW1VJ15</accession>
<sequence length="89" mass="10299">MNLPRYGNIQGSTSSWGEINWTQWDKLPSLTFISFADNPLVKCDVSKIKEYFPIVRSCNVGDGFNETQKAAMMEESKRFNVTIKFTNYY</sequence>
<dbReference type="Proteomes" id="UP001431783">
    <property type="component" value="Unassembled WGS sequence"/>
</dbReference>
<comment type="caution">
    <text evidence="1">The sequence shown here is derived from an EMBL/GenBank/DDBJ whole genome shotgun (WGS) entry which is preliminary data.</text>
</comment>
<evidence type="ECO:0000313" key="1">
    <source>
        <dbReference type="EMBL" id="KAK9893071.1"/>
    </source>
</evidence>
<name>A0AAW1VJ15_9CUCU</name>
<protein>
    <submittedName>
        <fullName evidence="1">Uncharacterized protein</fullName>
    </submittedName>
</protein>
<gene>
    <name evidence="1" type="ORF">WA026_023563</name>
</gene>
<organism evidence="1 2">
    <name type="scientific">Henosepilachna vigintioctopunctata</name>
    <dbReference type="NCBI Taxonomy" id="420089"/>
    <lineage>
        <taxon>Eukaryota</taxon>
        <taxon>Metazoa</taxon>
        <taxon>Ecdysozoa</taxon>
        <taxon>Arthropoda</taxon>
        <taxon>Hexapoda</taxon>
        <taxon>Insecta</taxon>
        <taxon>Pterygota</taxon>
        <taxon>Neoptera</taxon>
        <taxon>Endopterygota</taxon>
        <taxon>Coleoptera</taxon>
        <taxon>Polyphaga</taxon>
        <taxon>Cucujiformia</taxon>
        <taxon>Coccinelloidea</taxon>
        <taxon>Coccinellidae</taxon>
        <taxon>Epilachninae</taxon>
        <taxon>Epilachnini</taxon>
        <taxon>Henosepilachna</taxon>
    </lineage>
</organism>
<proteinExistence type="predicted"/>
<keyword evidence="2" id="KW-1185">Reference proteome</keyword>
<dbReference type="AlphaFoldDB" id="A0AAW1VJ15"/>
<evidence type="ECO:0000313" key="2">
    <source>
        <dbReference type="Proteomes" id="UP001431783"/>
    </source>
</evidence>
<dbReference type="EMBL" id="JARQZJ010000146">
    <property type="protein sequence ID" value="KAK9893071.1"/>
    <property type="molecule type" value="Genomic_DNA"/>
</dbReference>
<reference evidence="1 2" key="1">
    <citation type="submission" date="2023-03" db="EMBL/GenBank/DDBJ databases">
        <title>Genome insight into feeding habits of ladybird beetles.</title>
        <authorList>
            <person name="Li H.-S."/>
            <person name="Huang Y.-H."/>
            <person name="Pang H."/>
        </authorList>
    </citation>
    <scope>NUCLEOTIDE SEQUENCE [LARGE SCALE GENOMIC DNA]</scope>
    <source>
        <strain evidence="1">SYSU_2023b</strain>
        <tissue evidence="1">Whole body</tissue>
    </source>
</reference>